<comment type="caution">
    <text evidence="1">The sequence shown here is derived from an EMBL/GenBank/DDBJ whole genome shotgun (WGS) entry which is preliminary data.</text>
</comment>
<dbReference type="OrthoDB" id="8593911at2"/>
<proteinExistence type="predicted"/>
<evidence type="ECO:0000313" key="2">
    <source>
        <dbReference type="Proteomes" id="UP000239469"/>
    </source>
</evidence>
<accession>A0A2S9WZ11</accession>
<dbReference type="EMBL" id="MTBD01000058">
    <property type="protein sequence ID" value="PRP68705.1"/>
    <property type="molecule type" value="Genomic_DNA"/>
</dbReference>
<dbReference type="AlphaFoldDB" id="A0A2S9WZ11"/>
<reference evidence="1 2" key="1">
    <citation type="submission" date="2017-01" db="EMBL/GenBank/DDBJ databases">
        <title>New insights into the genetic diversity of Chromobacterium isolated from tropical freshwater lake.</title>
        <authorList>
            <person name="Santos A.B."/>
            <person name="Nascimento A.M."/>
            <person name="Da Silva P.C."/>
        </authorList>
    </citation>
    <scope>NUCLEOTIDE SEQUENCE [LARGE SCALE GENOMIC DNA]</scope>
    <source>
        <strain evidence="1 2">56AF</strain>
    </source>
</reference>
<name>A0A2S9WZ11_9NEIS</name>
<dbReference type="Proteomes" id="UP000239469">
    <property type="component" value="Unassembled WGS sequence"/>
</dbReference>
<sequence length="131" mass="14594">MALTAQQLADVRRFAGYPMLGDSVADDSRDFAYGWVSPGVWQTLQHRLTNMRPEEESILVSAYLTNLYALESAIPNASDNLDTDQAAVWKRNAREISDRTALLDMWRRRMCAFIGIAPGPFLGNGGISVTR</sequence>
<organism evidence="1 2">
    <name type="scientific">Chromobacterium amazonense</name>
    <dbReference type="NCBI Taxonomy" id="1382803"/>
    <lineage>
        <taxon>Bacteria</taxon>
        <taxon>Pseudomonadati</taxon>
        <taxon>Pseudomonadota</taxon>
        <taxon>Betaproteobacteria</taxon>
        <taxon>Neisseriales</taxon>
        <taxon>Chromobacteriaceae</taxon>
        <taxon>Chromobacterium</taxon>
    </lineage>
</organism>
<protein>
    <submittedName>
        <fullName evidence="1">Uncharacterized protein</fullName>
    </submittedName>
</protein>
<dbReference type="RefSeq" id="WP_106078113.1">
    <property type="nucleotide sequence ID" value="NZ_MTBD01000058.1"/>
</dbReference>
<evidence type="ECO:0000313" key="1">
    <source>
        <dbReference type="EMBL" id="PRP68705.1"/>
    </source>
</evidence>
<gene>
    <name evidence="1" type="ORF">BUE93_20790</name>
</gene>